<evidence type="ECO:0000313" key="2">
    <source>
        <dbReference type="Proteomes" id="UP000814128"/>
    </source>
</evidence>
<name>A0ACB8QKU7_9AGAM</name>
<reference evidence="1" key="2">
    <citation type="journal article" date="2022" name="New Phytol.">
        <title>Evolutionary transition to the ectomycorrhizal habit in the genomes of a hyperdiverse lineage of mushroom-forming fungi.</title>
        <authorList>
            <person name="Looney B."/>
            <person name="Miyauchi S."/>
            <person name="Morin E."/>
            <person name="Drula E."/>
            <person name="Courty P.E."/>
            <person name="Kohler A."/>
            <person name="Kuo A."/>
            <person name="LaButti K."/>
            <person name="Pangilinan J."/>
            <person name="Lipzen A."/>
            <person name="Riley R."/>
            <person name="Andreopoulos W."/>
            <person name="He G."/>
            <person name="Johnson J."/>
            <person name="Nolan M."/>
            <person name="Tritt A."/>
            <person name="Barry K.W."/>
            <person name="Grigoriev I.V."/>
            <person name="Nagy L.G."/>
            <person name="Hibbett D."/>
            <person name="Henrissat B."/>
            <person name="Matheny P.B."/>
            <person name="Labbe J."/>
            <person name="Martin F.M."/>
        </authorList>
    </citation>
    <scope>NUCLEOTIDE SEQUENCE</scope>
    <source>
        <strain evidence="1">EC-137</strain>
    </source>
</reference>
<protein>
    <submittedName>
        <fullName evidence="1">Uncharacterized protein</fullName>
    </submittedName>
</protein>
<keyword evidence="2" id="KW-1185">Reference proteome</keyword>
<proteinExistence type="predicted"/>
<dbReference type="EMBL" id="MU273548">
    <property type="protein sequence ID" value="KAI0032369.1"/>
    <property type="molecule type" value="Genomic_DNA"/>
</dbReference>
<organism evidence="1 2">
    <name type="scientific">Vararia minispora EC-137</name>
    <dbReference type="NCBI Taxonomy" id="1314806"/>
    <lineage>
        <taxon>Eukaryota</taxon>
        <taxon>Fungi</taxon>
        <taxon>Dikarya</taxon>
        <taxon>Basidiomycota</taxon>
        <taxon>Agaricomycotina</taxon>
        <taxon>Agaricomycetes</taxon>
        <taxon>Russulales</taxon>
        <taxon>Lachnocladiaceae</taxon>
        <taxon>Vararia</taxon>
    </lineage>
</organism>
<evidence type="ECO:0000313" key="1">
    <source>
        <dbReference type="EMBL" id="KAI0032369.1"/>
    </source>
</evidence>
<accession>A0ACB8QKU7</accession>
<sequence>MRTMLLLFVILAFLTAVKAGCFNPRQHDGMLVAAAEHRTGTATRVYDSSKTVQDADNVISKLGDAIGDASTVTAAPVISTAPPIDTTPAPALNFNYMVTPIYAWGHSLLQKLLPVEWIPSLTGPRLINQSLEHLSLWL</sequence>
<gene>
    <name evidence="1" type="ORF">K488DRAFT_70682</name>
</gene>
<comment type="caution">
    <text evidence="1">The sequence shown here is derived from an EMBL/GenBank/DDBJ whole genome shotgun (WGS) entry which is preliminary data.</text>
</comment>
<dbReference type="Proteomes" id="UP000814128">
    <property type="component" value="Unassembled WGS sequence"/>
</dbReference>
<reference evidence="1" key="1">
    <citation type="submission" date="2021-02" db="EMBL/GenBank/DDBJ databases">
        <authorList>
            <consortium name="DOE Joint Genome Institute"/>
            <person name="Ahrendt S."/>
            <person name="Looney B.P."/>
            <person name="Miyauchi S."/>
            <person name="Morin E."/>
            <person name="Drula E."/>
            <person name="Courty P.E."/>
            <person name="Chicoki N."/>
            <person name="Fauchery L."/>
            <person name="Kohler A."/>
            <person name="Kuo A."/>
            <person name="Labutti K."/>
            <person name="Pangilinan J."/>
            <person name="Lipzen A."/>
            <person name="Riley R."/>
            <person name="Andreopoulos W."/>
            <person name="He G."/>
            <person name="Johnson J."/>
            <person name="Barry K.W."/>
            <person name="Grigoriev I.V."/>
            <person name="Nagy L."/>
            <person name="Hibbett D."/>
            <person name="Henrissat B."/>
            <person name="Matheny P.B."/>
            <person name="Labbe J."/>
            <person name="Martin F."/>
        </authorList>
    </citation>
    <scope>NUCLEOTIDE SEQUENCE</scope>
    <source>
        <strain evidence="1">EC-137</strain>
    </source>
</reference>